<dbReference type="PANTHER" id="PTHR45786">
    <property type="entry name" value="DNA BINDING PROTEIN-LIKE"/>
    <property type="match status" value="1"/>
</dbReference>
<evidence type="ECO:0000313" key="2">
    <source>
        <dbReference type="Proteomes" id="UP000235145"/>
    </source>
</evidence>
<dbReference type="Proteomes" id="UP000235145">
    <property type="component" value="Unassembled WGS sequence"/>
</dbReference>
<reference evidence="1 2" key="1">
    <citation type="journal article" date="2017" name="Nat. Commun.">
        <title>Genome assembly with in vitro proximity ligation data and whole-genome triplication in lettuce.</title>
        <authorList>
            <person name="Reyes-Chin-Wo S."/>
            <person name="Wang Z."/>
            <person name="Yang X."/>
            <person name="Kozik A."/>
            <person name="Arikit S."/>
            <person name="Song C."/>
            <person name="Xia L."/>
            <person name="Froenicke L."/>
            <person name="Lavelle D.O."/>
            <person name="Truco M.J."/>
            <person name="Xia R."/>
            <person name="Zhu S."/>
            <person name="Xu C."/>
            <person name="Xu H."/>
            <person name="Xu X."/>
            <person name="Cox K."/>
            <person name="Korf I."/>
            <person name="Meyers B.C."/>
            <person name="Michelmore R.W."/>
        </authorList>
    </citation>
    <scope>NUCLEOTIDE SEQUENCE [LARGE SCALE GENOMIC DNA]</scope>
    <source>
        <strain evidence="2">cv. Salinas</strain>
        <tissue evidence="1">Seedlings</tissue>
    </source>
</reference>
<comment type="caution">
    <text evidence="1">The sequence shown here is derived from an EMBL/GenBank/DDBJ whole genome shotgun (WGS) entry which is preliminary data.</text>
</comment>
<name>A0A9R1XNL3_LACSA</name>
<dbReference type="AlphaFoldDB" id="A0A9R1XNL3"/>
<evidence type="ECO:0000313" key="1">
    <source>
        <dbReference type="EMBL" id="KAJ0216259.1"/>
    </source>
</evidence>
<sequence>MIVRVYFELQYLKFQTVIILLFKNIFQPLSNISNVNNFTNFFPGNSSFKNYTTSTLQNNTHYSGLCNGMTSRNASTITASSSSNKLNPRCHKLKRKLENLSPIPFIDLTADVENVHEVITENQIIGISKEYLDYDDQNVVCQTCHAKLWKNESIRGKERRNTDYSLCCSYGKVQLPYLKNAPPNYEGMFRGTDSKNKYIMKNIRRYNSMFSFTSMGGKIDSSINRGNAPYIFRFGGQNYHNIGSLLPPNGSQPKFSQLYIYDTNNENSNRQRCFGYIFNLLIHMKFRPFLY</sequence>
<dbReference type="EMBL" id="NBSK02000003">
    <property type="protein sequence ID" value="KAJ0216259.1"/>
    <property type="molecule type" value="Genomic_DNA"/>
</dbReference>
<proteinExistence type="predicted"/>
<organism evidence="1 2">
    <name type="scientific">Lactuca sativa</name>
    <name type="common">Garden lettuce</name>
    <dbReference type="NCBI Taxonomy" id="4236"/>
    <lineage>
        <taxon>Eukaryota</taxon>
        <taxon>Viridiplantae</taxon>
        <taxon>Streptophyta</taxon>
        <taxon>Embryophyta</taxon>
        <taxon>Tracheophyta</taxon>
        <taxon>Spermatophyta</taxon>
        <taxon>Magnoliopsida</taxon>
        <taxon>eudicotyledons</taxon>
        <taxon>Gunneridae</taxon>
        <taxon>Pentapetalae</taxon>
        <taxon>asterids</taxon>
        <taxon>campanulids</taxon>
        <taxon>Asterales</taxon>
        <taxon>Asteraceae</taxon>
        <taxon>Cichorioideae</taxon>
        <taxon>Cichorieae</taxon>
        <taxon>Lactucinae</taxon>
        <taxon>Lactuca</taxon>
    </lineage>
</organism>
<protein>
    <submittedName>
        <fullName evidence="1">Uncharacterized protein</fullName>
    </submittedName>
</protein>
<gene>
    <name evidence="1" type="ORF">LSAT_V11C300134400</name>
</gene>
<dbReference type="PANTHER" id="PTHR45786:SF66">
    <property type="entry name" value="HOOK MOTIF PROTEIN, PUTATIVE-RELATED"/>
    <property type="match status" value="1"/>
</dbReference>
<keyword evidence="2" id="KW-1185">Reference proteome</keyword>
<accession>A0A9R1XNL3</accession>